<sequence>MSRTYGPGPWPDEAHRLPDEQPRTDPGTVHIPSVVMDGIRTHHFARGNDPGGVTAMADLIEALVTADPEPDDLVRLHDLAAEHSALSVADDLVDELLRRKPPARRVHAVGRYLAERGTRREAVKIGLVLVGACGGEQDRDLLLLLGTLEELTLFAVVALMRTQPDGRRAVYGLARRVTAWGRIHAVERLKGFDDPEVKDWLLREGFRNGIMNEYLAHIAATTGDLRSALARPDVDDALLAGAGGILSGLALGGPAEDMTDYADAVPVLHRYAELAAARPPELGRLTALLHVTAFLVSPLGEPDWPDGTRDRLRERYEALVAEPRWRELVLTHLADPDQENFTAGLWPATRLALPVTEQVIAYLRRDPLDSYAWMTLAEACTAEDTERMTRLAEDLLPLERLTGEPVDGLLSGPDYALDSALESVVDRLAGVPGSGLSLIGTALSARGLRSRRAALRSLARWPAEAVPEEAVDWVLAAAMAEPSEDLRQEMADFVRTH</sequence>
<evidence type="ECO:0000313" key="3">
    <source>
        <dbReference type="Proteomes" id="UP000630097"/>
    </source>
</evidence>
<dbReference type="EMBL" id="BONV01000001">
    <property type="protein sequence ID" value="GIG77376.1"/>
    <property type="molecule type" value="Genomic_DNA"/>
</dbReference>
<gene>
    <name evidence="2" type="ORF">Pka01_05030</name>
</gene>
<organism evidence="2 3">
    <name type="scientific">Planotetraspora kaengkrachanensis</name>
    <dbReference type="NCBI Taxonomy" id="575193"/>
    <lineage>
        <taxon>Bacteria</taxon>
        <taxon>Bacillati</taxon>
        <taxon>Actinomycetota</taxon>
        <taxon>Actinomycetes</taxon>
        <taxon>Streptosporangiales</taxon>
        <taxon>Streptosporangiaceae</taxon>
        <taxon>Planotetraspora</taxon>
    </lineage>
</organism>
<reference evidence="2 3" key="1">
    <citation type="submission" date="2021-01" db="EMBL/GenBank/DDBJ databases">
        <title>Whole genome shotgun sequence of Planotetraspora kaengkrachanensis NBRC 104272.</title>
        <authorList>
            <person name="Komaki H."/>
            <person name="Tamura T."/>
        </authorList>
    </citation>
    <scope>NUCLEOTIDE SEQUENCE [LARGE SCALE GENOMIC DNA]</scope>
    <source>
        <strain evidence="2 3">NBRC 104272</strain>
    </source>
</reference>
<dbReference type="Proteomes" id="UP000630097">
    <property type="component" value="Unassembled WGS sequence"/>
</dbReference>
<dbReference type="RefSeq" id="WP_203880847.1">
    <property type="nucleotide sequence ID" value="NZ_BAABHH010000001.1"/>
</dbReference>
<evidence type="ECO:0000313" key="2">
    <source>
        <dbReference type="EMBL" id="GIG77376.1"/>
    </source>
</evidence>
<feature type="compositionally biased region" description="Basic and acidic residues" evidence="1">
    <location>
        <begin position="12"/>
        <end position="23"/>
    </location>
</feature>
<proteinExistence type="predicted"/>
<accession>A0A8J3M1N1</accession>
<keyword evidence="3" id="KW-1185">Reference proteome</keyword>
<comment type="caution">
    <text evidence="2">The sequence shown here is derived from an EMBL/GenBank/DDBJ whole genome shotgun (WGS) entry which is preliminary data.</text>
</comment>
<dbReference type="AlphaFoldDB" id="A0A8J3M1N1"/>
<feature type="region of interest" description="Disordered" evidence="1">
    <location>
        <begin position="1"/>
        <end position="29"/>
    </location>
</feature>
<protein>
    <submittedName>
        <fullName evidence="2">Uncharacterized protein</fullName>
    </submittedName>
</protein>
<evidence type="ECO:0000256" key="1">
    <source>
        <dbReference type="SAM" id="MobiDB-lite"/>
    </source>
</evidence>
<name>A0A8J3M1N1_9ACTN</name>